<protein>
    <recommendedName>
        <fullName evidence="5">Long-chain-fatty-acid--CoA ligase</fullName>
        <ecNumber evidence="4">6.2.1.3</ecNumber>
    </recommendedName>
    <alternativeName>
        <fullName evidence="6">Long-chain acyl-CoA synthetase</fullName>
    </alternativeName>
</protein>
<evidence type="ECO:0000256" key="2">
    <source>
        <dbReference type="ARBA" id="ARBA00005005"/>
    </source>
</evidence>
<name>A0A1Y5TAR1_9PROT</name>
<comment type="pathway">
    <text evidence="2">Lipid metabolism; fatty acid beta-oxidation.</text>
</comment>
<dbReference type="InterPro" id="IPR050237">
    <property type="entry name" value="ATP-dep_AMP-bd_enzyme"/>
</dbReference>
<dbReference type="OrthoDB" id="8185589at2"/>
<evidence type="ECO:0000256" key="3">
    <source>
        <dbReference type="ARBA" id="ARBA00022598"/>
    </source>
</evidence>
<feature type="domain" description="AMP-dependent synthetase/ligase" evidence="7">
    <location>
        <begin position="10"/>
        <end position="383"/>
    </location>
</feature>
<evidence type="ECO:0000256" key="4">
    <source>
        <dbReference type="ARBA" id="ARBA00026121"/>
    </source>
</evidence>
<dbReference type="InterPro" id="IPR000873">
    <property type="entry name" value="AMP-dep_synth/lig_dom"/>
</dbReference>
<dbReference type="Gene3D" id="3.40.50.980">
    <property type="match status" value="2"/>
</dbReference>
<dbReference type="GO" id="GO:0004467">
    <property type="term" value="F:long-chain fatty acid-CoA ligase activity"/>
    <property type="evidence" value="ECO:0007669"/>
    <property type="project" value="UniProtKB-EC"/>
</dbReference>
<dbReference type="EC" id="6.2.1.3" evidence="4"/>
<dbReference type="Pfam" id="PF13193">
    <property type="entry name" value="AMP-binding_C"/>
    <property type="match status" value="1"/>
</dbReference>
<dbReference type="Pfam" id="PF00501">
    <property type="entry name" value="AMP-binding"/>
    <property type="match status" value="1"/>
</dbReference>
<dbReference type="EMBL" id="FWFR01000002">
    <property type="protein sequence ID" value="SLN56146.1"/>
    <property type="molecule type" value="Genomic_DNA"/>
</dbReference>
<dbReference type="InParanoid" id="A0A1Y5TAR1"/>
<accession>A0A1Y5TAR1</accession>
<comment type="subcellular location">
    <subcellularLocation>
        <location evidence="1">Membrane</location>
        <topology evidence="1">Peripheral membrane protein</topology>
    </subcellularLocation>
</comment>
<reference evidence="9 10" key="1">
    <citation type="submission" date="2017-03" db="EMBL/GenBank/DDBJ databases">
        <authorList>
            <person name="Afonso C.L."/>
            <person name="Miller P.J."/>
            <person name="Scott M.A."/>
            <person name="Spackman E."/>
            <person name="Goraichik I."/>
            <person name="Dimitrov K.M."/>
            <person name="Suarez D.L."/>
            <person name="Swayne D.E."/>
        </authorList>
    </citation>
    <scope>NUCLEOTIDE SEQUENCE [LARGE SCALE GENOMIC DNA]</scope>
    <source>
        <strain evidence="9 10">CECT 7691</strain>
    </source>
</reference>
<feature type="domain" description="AMP-binding enzyme C-terminal" evidence="8">
    <location>
        <begin position="435"/>
        <end position="507"/>
    </location>
</feature>
<evidence type="ECO:0000259" key="7">
    <source>
        <dbReference type="Pfam" id="PF00501"/>
    </source>
</evidence>
<dbReference type="Gene3D" id="3.30.300.30">
    <property type="match status" value="1"/>
</dbReference>
<evidence type="ECO:0000256" key="1">
    <source>
        <dbReference type="ARBA" id="ARBA00004170"/>
    </source>
</evidence>
<dbReference type="SUPFAM" id="SSF56801">
    <property type="entry name" value="Acetyl-CoA synthetase-like"/>
    <property type="match status" value="1"/>
</dbReference>
<dbReference type="Gene3D" id="2.30.38.10">
    <property type="entry name" value="Luciferase, Domain 3"/>
    <property type="match status" value="1"/>
</dbReference>
<gene>
    <name evidence="9" type="primary">lcfB_4</name>
    <name evidence="9" type="ORF">OCH7691_02426</name>
</gene>
<dbReference type="GO" id="GO:0016020">
    <property type="term" value="C:membrane"/>
    <property type="evidence" value="ECO:0007669"/>
    <property type="project" value="UniProtKB-SubCell"/>
</dbReference>
<evidence type="ECO:0000259" key="8">
    <source>
        <dbReference type="Pfam" id="PF13193"/>
    </source>
</evidence>
<organism evidence="9 10">
    <name type="scientific">Oceanibacterium hippocampi</name>
    <dbReference type="NCBI Taxonomy" id="745714"/>
    <lineage>
        <taxon>Bacteria</taxon>
        <taxon>Pseudomonadati</taxon>
        <taxon>Pseudomonadota</taxon>
        <taxon>Alphaproteobacteria</taxon>
        <taxon>Sneathiellales</taxon>
        <taxon>Sneathiellaceae</taxon>
        <taxon>Oceanibacterium</taxon>
    </lineage>
</organism>
<proteinExistence type="predicted"/>
<keyword evidence="10" id="KW-1185">Reference proteome</keyword>
<dbReference type="InterPro" id="IPR025110">
    <property type="entry name" value="AMP-bd_C"/>
</dbReference>
<evidence type="ECO:0000256" key="5">
    <source>
        <dbReference type="ARBA" id="ARBA00039545"/>
    </source>
</evidence>
<dbReference type="InterPro" id="IPR045851">
    <property type="entry name" value="AMP-bd_C_sf"/>
</dbReference>
<dbReference type="PANTHER" id="PTHR43767:SF8">
    <property type="entry name" value="LONG-CHAIN-FATTY-ACID--COA LIGASE"/>
    <property type="match status" value="1"/>
</dbReference>
<evidence type="ECO:0000313" key="10">
    <source>
        <dbReference type="Proteomes" id="UP000193200"/>
    </source>
</evidence>
<dbReference type="RefSeq" id="WP_085883781.1">
    <property type="nucleotide sequence ID" value="NZ_FWFR01000002.1"/>
</dbReference>
<evidence type="ECO:0000313" key="9">
    <source>
        <dbReference type="EMBL" id="SLN56146.1"/>
    </source>
</evidence>
<dbReference type="PANTHER" id="PTHR43767">
    <property type="entry name" value="LONG-CHAIN-FATTY-ACID--COA LIGASE"/>
    <property type="match status" value="1"/>
</dbReference>
<keyword evidence="3 9" id="KW-0436">Ligase</keyword>
<dbReference type="Proteomes" id="UP000193200">
    <property type="component" value="Unassembled WGS sequence"/>
</dbReference>
<sequence>MTTLPAFGDRAARLHRDRLAIVDGDLRWSHRDLVLESRRLAAGLAAAGIGPGDRVAFWLPNSAAYLALFFAVARLGAVAVSVNTRFRAADVGDILGRSRAKALIFWPGFRGIAFDEILAAVPAADLAALETVILYGPELGNAALPGALGAVRVTSYGSLREFDAALFDHATADAGCVTFTTSGTTAAPKFVLHSQASIARHAEDVARHFGFHEDRTVLLQSLPFCGTFGLAQAMSCLAGGGVLVNMPVFDVERAVELMDRFEVTDLNATDDMTAALLDAAHEWSLARLRQIGYAAFNPALREIVTLGDMKGVPLVGLWGMSEVQALYSVQRREAPAAMRARAGGYPASPGARVRVVDPETRAILPHGREGEIEAAGPSRMLGYVDDPAATARALTDDGYVRTGDLGYTEADGGFVFLTRLGDSLRLGGFLVSPAEIEAHLERHPAVAGAQVVGVETGQGARAVAFVVPRAGAGFDDGMLREHCIAGLARYKVPMAFVALDSFPMTDSPNGRKVQRVKLREIAAERFG</sequence>
<evidence type="ECO:0000256" key="6">
    <source>
        <dbReference type="ARBA" id="ARBA00042773"/>
    </source>
</evidence>
<dbReference type="AlphaFoldDB" id="A0A1Y5TAR1"/>